<dbReference type="Gene3D" id="1.20.1270.350">
    <property type="entry name" value="Dedicator of cytokinesis N-terminal subdomain"/>
    <property type="match status" value="1"/>
</dbReference>
<dbReference type="Pfam" id="PF16172">
    <property type="entry name" value="DOCK_N"/>
    <property type="match status" value="1"/>
</dbReference>
<sequence>MKREEARTRRQREQCTMLRSAILDLMDWRLQLMTGTFTLDHLRDLRLRITSHIDSGNRAKLQK</sequence>
<protein>
    <recommendedName>
        <fullName evidence="1">Dedicator of cytokinesis N-terminal domain-containing protein</fullName>
    </recommendedName>
</protein>
<accession>A0ABR0B0S7</accession>
<dbReference type="InterPro" id="IPR032376">
    <property type="entry name" value="DOCK_N"/>
</dbReference>
<dbReference type="Proteomes" id="UP001234178">
    <property type="component" value="Unassembled WGS sequence"/>
</dbReference>
<evidence type="ECO:0000313" key="2">
    <source>
        <dbReference type="EMBL" id="KAK4030985.1"/>
    </source>
</evidence>
<proteinExistence type="predicted"/>
<organism evidence="2 3">
    <name type="scientific">Daphnia magna</name>
    <dbReference type="NCBI Taxonomy" id="35525"/>
    <lineage>
        <taxon>Eukaryota</taxon>
        <taxon>Metazoa</taxon>
        <taxon>Ecdysozoa</taxon>
        <taxon>Arthropoda</taxon>
        <taxon>Crustacea</taxon>
        <taxon>Branchiopoda</taxon>
        <taxon>Diplostraca</taxon>
        <taxon>Cladocera</taxon>
        <taxon>Anomopoda</taxon>
        <taxon>Daphniidae</taxon>
        <taxon>Daphnia</taxon>
    </lineage>
</organism>
<name>A0ABR0B0S7_9CRUS</name>
<evidence type="ECO:0000313" key="3">
    <source>
        <dbReference type="Proteomes" id="UP001234178"/>
    </source>
</evidence>
<evidence type="ECO:0000259" key="1">
    <source>
        <dbReference type="Pfam" id="PF16172"/>
    </source>
</evidence>
<gene>
    <name evidence="2" type="ORF">OUZ56_024415</name>
</gene>
<comment type="caution">
    <text evidence="2">The sequence shown here is derived from an EMBL/GenBank/DDBJ whole genome shotgun (WGS) entry which is preliminary data.</text>
</comment>
<feature type="domain" description="Dedicator of cytokinesis N-terminal" evidence="1">
    <location>
        <begin position="9"/>
        <end position="58"/>
    </location>
</feature>
<reference evidence="2 3" key="1">
    <citation type="journal article" date="2023" name="Nucleic Acids Res.">
        <title>The hologenome of Daphnia magna reveals possible DNA methylation and microbiome-mediated evolution of the host genome.</title>
        <authorList>
            <person name="Chaturvedi A."/>
            <person name="Li X."/>
            <person name="Dhandapani V."/>
            <person name="Marshall H."/>
            <person name="Kissane S."/>
            <person name="Cuenca-Cambronero M."/>
            <person name="Asole G."/>
            <person name="Calvet F."/>
            <person name="Ruiz-Romero M."/>
            <person name="Marangio P."/>
            <person name="Guigo R."/>
            <person name="Rago D."/>
            <person name="Mirbahai L."/>
            <person name="Eastwood N."/>
            <person name="Colbourne J.K."/>
            <person name="Zhou J."/>
            <person name="Mallon E."/>
            <person name="Orsini L."/>
        </authorList>
    </citation>
    <scope>NUCLEOTIDE SEQUENCE [LARGE SCALE GENOMIC DNA]</scope>
    <source>
        <strain evidence="2">LRV0_1</strain>
    </source>
</reference>
<dbReference type="EMBL" id="JAOYFB010000039">
    <property type="protein sequence ID" value="KAK4030985.1"/>
    <property type="molecule type" value="Genomic_DNA"/>
</dbReference>
<keyword evidence="3" id="KW-1185">Reference proteome</keyword>
<dbReference type="InterPro" id="IPR042455">
    <property type="entry name" value="DOCK_N_sub1"/>
</dbReference>